<evidence type="ECO:0000256" key="4">
    <source>
        <dbReference type="ARBA" id="ARBA00022729"/>
    </source>
</evidence>
<evidence type="ECO:0000313" key="8">
    <source>
        <dbReference type="EMBL" id="KAJ6832274.1"/>
    </source>
</evidence>
<comment type="similarity">
    <text evidence="1">Belongs to the peptidase S10 family.</text>
</comment>
<dbReference type="Gene3D" id="6.10.250.940">
    <property type="match status" value="1"/>
</dbReference>
<dbReference type="PANTHER" id="PTHR11802">
    <property type="entry name" value="SERINE PROTEASE FAMILY S10 SERINE CARBOXYPEPTIDASE"/>
    <property type="match status" value="1"/>
</dbReference>
<evidence type="ECO:0000256" key="1">
    <source>
        <dbReference type="ARBA" id="ARBA00009431"/>
    </source>
</evidence>
<gene>
    <name evidence="8" type="ORF">M6B38_343900</name>
</gene>
<reference evidence="8" key="2">
    <citation type="submission" date="2023-04" db="EMBL/GenBank/DDBJ databases">
        <authorList>
            <person name="Bruccoleri R.E."/>
            <person name="Oakeley E.J."/>
            <person name="Faust A.-M."/>
            <person name="Dessus-Babus S."/>
            <person name="Altorfer M."/>
            <person name="Burckhardt D."/>
            <person name="Oertli M."/>
            <person name="Naumann U."/>
            <person name="Petersen F."/>
            <person name="Wong J."/>
        </authorList>
    </citation>
    <scope>NUCLEOTIDE SEQUENCE</scope>
    <source>
        <strain evidence="8">GSM-AAB239-AS_SAM_17_03QT</strain>
        <tissue evidence="8">Leaf</tissue>
    </source>
</reference>
<dbReference type="SUPFAM" id="SSF53474">
    <property type="entry name" value="alpha/beta-Hydrolases"/>
    <property type="match status" value="1"/>
</dbReference>
<proteinExistence type="inferred from homology"/>
<evidence type="ECO:0000256" key="5">
    <source>
        <dbReference type="ARBA" id="ARBA00022801"/>
    </source>
</evidence>
<dbReference type="InterPro" id="IPR001563">
    <property type="entry name" value="Peptidase_S10"/>
</dbReference>
<dbReference type="GO" id="GO:0005773">
    <property type="term" value="C:vacuole"/>
    <property type="evidence" value="ECO:0007669"/>
    <property type="project" value="TreeGrafter"/>
</dbReference>
<dbReference type="GO" id="GO:0004185">
    <property type="term" value="F:serine-type carboxypeptidase activity"/>
    <property type="evidence" value="ECO:0007669"/>
    <property type="project" value="InterPro"/>
</dbReference>
<evidence type="ECO:0000313" key="9">
    <source>
        <dbReference type="Proteomes" id="UP001140949"/>
    </source>
</evidence>
<dbReference type="PANTHER" id="PTHR11802:SF31">
    <property type="entry name" value="SERINE CARBOXYPEPTIDASE-LIKE 34"/>
    <property type="match status" value="1"/>
</dbReference>
<keyword evidence="3" id="KW-0645">Protease</keyword>
<dbReference type="PROSITE" id="PS00560">
    <property type="entry name" value="CARBOXYPEPT_SER_HIS"/>
    <property type="match status" value="1"/>
</dbReference>
<accession>A0AAX6GUW1</accession>
<comment type="caution">
    <text evidence="8">The sequence shown here is derived from an EMBL/GenBank/DDBJ whole genome shotgun (WGS) entry which is preliminary data.</text>
</comment>
<keyword evidence="7" id="KW-0325">Glycoprotein</keyword>
<name>A0AAX6GUW1_IRIPA</name>
<keyword evidence="5" id="KW-0378">Hydrolase</keyword>
<dbReference type="Proteomes" id="UP001140949">
    <property type="component" value="Unassembled WGS sequence"/>
</dbReference>
<keyword evidence="9" id="KW-1185">Reference proteome</keyword>
<reference evidence="8" key="1">
    <citation type="journal article" date="2023" name="GigaByte">
        <title>Genome assembly of the bearded iris, Iris pallida Lam.</title>
        <authorList>
            <person name="Bruccoleri R.E."/>
            <person name="Oakeley E.J."/>
            <person name="Faust A.M.E."/>
            <person name="Altorfer M."/>
            <person name="Dessus-Babus S."/>
            <person name="Burckhardt D."/>
            <person name="Oertli M."/>
            <person name="Naumann U."/>
            <person name="Petersen F."/>
            <person name="Wong J."/>
        </authorList>
    </citation>
    <scope>NUCLEOTIDE SEQUENCE</scope>
    <source>
        <strain evidence="8">GSM-AAB239-AS_SAM_17_03QT</strain>
    </source>
</reference>
<dbReference type="EMBL" id="JANAVB010016195">
    <property type="protein sequence ID" value="KAJ6832274.1"/>
    <property type="molecule type" value="Genomic_DNA"/>
</dbReference>
<dbReference type="Pfam" id="PF00450">
    <property type="entry name" value="Peptidase_S10"/>
    <property type="match status" value="1"/>
</dbReference>
<evidence type="ECO:0000256" key="3">
    <source>
        <dbReference type="ARBA" id="ARBA00022670"/>
    </source>
</evidence>
<dbReference type="Gene3D" id="3.40.50.1820">
    <property type="entry name" value="alpha/beta hydrolase"/>
    <property type="match status" value="1"/>
</dbReference>
<dbReference type="GO" id="GO:0006508">
    <property type="term" value="P:proteolysis"/>
    <property type="evidence" value="ECO:0007669"/>
    <property type="project" value="UniProtKB-KW"/>
</dbReference>
<dbReference type="FunFam" id="3.40.50.11320:FF:000001">
    <property type="entry name" value="Carboxypeptidase"/>
    <property type="match status" value="1"/>
</dbReference>
<dbReference type="AlphaFoldDB" id="A0AAX6GUW1"/>
<keyword evidence="6" id="KW-1015">Disulfide bond</keyword>
<keyword evidence="2 8" id="KW-0121">Carboxypeptidase</keyword>
<keyword evidence="4" id="KW-0732">Signal</keyword>
<evidence type="ECO:0000256" key="7">
    <source>
        <dbReference type="ARBA" id="ARBA00023180"/>
    </source>
</evidence>
<dbReference type="InterPro" id="IPR033124">
    <property type="entry name" value="Ser_caboxypep_his_AS"/>
</dbReference>
<evidence type="ECO:0000256" key="6">
    <source>
        <dbReference type="ARBA" id="ARBA00023157"/>
    </source>
</evidence>
<dbReference type="Gene3D" id="3.40.50.11320">
    <property type="match status" value="1"/>
</dbReference>
<organism evidence="8 9">
    <name type="scientific">Iris pallida</name>
    <name type="common">Sweet iris</name>
    <dbReference type="NCBI Taxonomy" id="29817"/>
    <lineage>
        <taxon>Eukaryota</taxon>
        <taxon>Viridiplantae</taxon>
        <taxon>Streptophyta</taxon>
        <taxon>Embryophyta</taxon>
        <taxon>Tracheophyta</taxon>
        <taxon>Spermatophyta</taxon>
        <taxon>Magnoliopsida</taxon>
        <taxon>Liliopsida</taxon>
        <taxon>Asparagales</taxon>
        <taxon>Iridaceae</taxon>
        <taxon>Iridoideae</taxon>
        <taxon>Irideae</taxon>
        <taxon>Iris</taxon>
    </lineage>
</organism>
<dbReference type="InterPro" id="IPR029058">
    <property type="entry name" value="AB_hydrolase_fold"/>
</dbReference>
<protein>
    <submittedName>
        <fullName evidence="8">Serine carboxypeptidase-like 34</fullName>
    </submittedName>
</protein>
<evidence type="ECO:0000256" key="2">
    <source>
        <dbReference type="ARBA" id="ARBA00022645"/>
    </source>
</evidence>
<sequence>MIGNAVMDEEADNRGLIDYAWHHAVISDRLYETIKLNCDFSIQNVSRTCSAAVDEYYDVYDIIDMYSLYSPTCARTESTSRKLWKIGGKGPMFLAKLKKLHQEPAGYDPCASHYSAVYFNRPDVQTALHANVSKMSYKWTHCSDVINGWGDSPFSMLPTMRKLVEGGLRIWVFSGDTDGRVPVTSTRYALKKLGLKIKQDWKPWYTSYEVGGWTVVYDGLTFATIRGAGHEVPAFTPRQARQLVGHFLTNKQLPSAPF</sequence>